<gene>
    <name evidence="6" type="ORF">DV733_14465</name>
</gene>
<dbReference type="EMBL" id="CP031310">
    <property type="protein sequence ID" value="QCC52361.1"/>
    <property type="molecule type" value="Genomic_DNA"/>
</dbReference>
<evidence type="ECO:0000256" key="4">
    <source>
        <dbReference type="ARBA" id="ARBA00023014"/>
    </source>
</evidence>
<dbReference type="Gene3D" id="2.102.10.10">
    <property type="entry name" value="Rieske [2Fe-2S] iron-sulphur domain"/>
    <property type="match status" value="1"/>
</dbReference>
<dbReference type="Pfam" id="PF00355">
    <property type="entry name" value="Rieske"/>
    <property type="match status" value="1"/>
</dbReference>
<dbReference type="RefSeq" id="WP_049992685.1">
    <property type="nucleotide sequence ID" value="NZ_CP031310.1"/>
</dbReference>
<dbReference type="OrthoDB" id="250454at2157"/>
<keyword evidence="3" id="KW-0408">Iron</keyword>
<dbReference type="Proteomes" id="UP000296706">
    <property type="component" value="Chromosome"/>
</dbReference>
<dbReference type="GO" id="GO:0051537">
    <property type="term" value="F:2 iron, 2 sulfur cluster binding"/>
    <property type="evidence" value="ECO:0007669"/>
    <property type="project" value="UniProtKB-KW"/>
</dbReference>
<dbReference type="GeneID" id="39849088"/>
<keyword evidence="1" id="KW-0001">2Fe-2S</keyword>
<name>A0A4D6HFM8_9EURY</name>
<evidence type="ECO:0000256" key="1">
    <source>
        <dbReference type="ARBA" id="ARBA00022714"/>
    </source>
</evidence>
<dbReference type="PANTHER" id="PTHR40261">
    <property type="match status" value="1"/>
</dbReference>
<reference evidence="6 7" key="1">
    <citation type="journal article" date="2019" name="Nat. Commun.">
        <title>A new type of DNA phosphorothioation-based antiviral system in archaea.</title>
        <authorList>
            <person name="Xiong L."/>
            <person name="Liu S."/>
            <person name="Chen S."/>
            <person name="Xiao Y."/>
            <person name="Zhu B."/>
            <person name="Gao Y."/>
            <person name="Zhang Y."/>
            <person name="Chen B."/>
            <person name="Luo J."/>
            <person name="Deng Z."/>
            <person name="Chen X."/>
            <person name="Wang L."/>
            <person name="Chen S."/>
        </authorList>
    </citation>
    <scope>NUCLEOTIDE SEQUENCE [LARGE SCALE GENOMIC DNA]</scope>
    <source>
        <strain evidence="6 7">CBA1105</strain>
    </source>
</reference>
<sequence length="134" mass="14370">MPTQLTTVETVHEAGSWLFTATDAYGSDEEILLVPCEDGVQAWINRCTHEAQRFDTGRGAPMREGQLICPKHGSLFDACSGECDNGEAAGTTLPDVSVAVTNGQVYLTDDDFTFQHEGGLDEDDGPSSTSHIGF</sequence>
<proteinExistence type="predicted"/>
<keyword evidence="7" id="KW-1185">Reference proteome</keyword>
<dbReference type="STRING" id="1457250.GCA_000755225_01761"/>
<evidence type="ECO:0000313" key="6">
    <source>
        <dbReference type="EMBL" id="QCC52361.1"/>
    </source>
</evidence>
<dbReference type="PANTHER" id="PTHR40261:SF1">
    <property type="entry name" value="RIESKE DOMAIN-CONTAINING PROTEIN"/>
    <property type="match status" value="1"/>
</dbReference>
<dbReference type="GO" id="GO:0046872">
    <property type="term" value="F:metal ion binding"/>
    <property type="evidence" value="ECO:0007669"/>
    <property type="project" value="UniProtKB-KW"/>
</dbReference>
<evidence type="ECO:0000256" key="2">
    <source>
        <dbReference type="ARBA" id="ARBA00022723"/>
    </source>
</evidence>
<dbReference type="KEGG" id="hsn:DV733_14465"/>
<keyword evidence="2" id="KW-0479">Metal-binding</keyword>
<dbReference type="AlphaFoldDB" id="A0A4D6HFM8"/>
<dbReference type="InterPro" id="IPR036922">
    <property type="entry name" value="Rieske_2Fe-2S_sf"/>
</dbReference>
<dbReference type="PROSITE" id="PS51296">
    <property type="entry name" value="RIESKE"/>
    <property type="match status" value="1"/>
</dbReference>
<protein>
    <submittedName>
        <fullName evidence="6">Rieske (2Fe-2S) protein</fullName>
    </submittedName>
</protein>
<organism evidence="6 7">
    <name type="scientific">Halapricum salinum</name>
    <dbReference type="NCBI Taxonomy" id="1457250"/>
    <lineage>
        <taxon>Archaea</taxon>
        <taxon>Methanobacteriati</taxon>
        <taxon>Methanobacteriota</taxon>
        <taxon>Stenosarchaea group</taxon>
        <taxon>Halobacteria</taxon>
        <taxon>Halobacteriales</taxon>
        <taxon>Haloarculaceae</taxon>
        <taxon>Halapricum</taxon>
    </lineage>
</organism>
<evidence type="ECO:0000313" key="7">
    <source>
        <dbReference type="Proteomes" id="UP000296706"/>
    </source>
</evidence>
<feature type="domain" description="Rieske" evidence="5">
    <location>
        <begin position="28"/>
        <end position="107"/>
    </location>
</feature>
<keyword evidence="4" id="KW-0411">Iron-sulfur</keyword>
<dbReference type="SUPFAM" id="SSF50022">
    <property type="entry name" value="ISP domain"/>
    <property type="match status" value="1"/>
</dbReference>
<accession>A0A4D6HFM8</accession>
<dbReference type="InterPro" id="IPR017941">
    <property type="entry name" value="Rieske_2Fe-2S"/>
</dbReference>
<dbReference type="CDD" id="cd03467">
    <property type="entry name" value="Rieske"/>
    <property type="match status" value="1"/>
</dbReference>
<evidence type="ECO:0000256" key="3">
    <source>
        <dbReference type="ARBA" id="ARBA00023004"/>
    </source>
</evidence>
<evidence type="ECO:0000259" key="5">
    <source>
        <dbReference type="PROSITE" id="PS51296"/>
    </source>
</evidence>